<accession>A0A4V5N4F0</accession>
<dbReference type="SUPFAM" id="SSF54768">
    <property type="entry name" value="dsRNA-binding domain-like"/>
    <property type="match status" value="2"/>
</dbReference>
<feature type="compositionally biased region" description="Polar residues" evidence="2">
    <location>
        <begin position="286"/>
        <end position="300"/>
    </location>
</feature>
<dbReference type="EMBL" id="NAJP01000127">
    <property type="protein sequence ID" value="TKA27479.1"/>
    <property type="molecule type" value="Genomic_DNA"/>
</dbReference>
<feature type="region of interest" description="Disordered" evidence="2">
    <location>
        <begin position="284"/>
        <end position="307"/>
    </location>
</feature>
<evidence type="ECO:0000259" key="3">
    <source>
        <dbReference type="PROSITE" id="PS50137"/>
    </source>
</evidence>
<dbReference type="STRING" id="329885.A0A4V5N4F0"/>
<sequence>MAEVGPGRSNANRDQNMSASSGLHAPSFEIEGMSRPANHINVEEHIHEASDDDMDLQDIDDWERENPRQEKHKFVPATLQTVKVHTDYTTENHKPVASQVAKYNPESVAKLQSLCWERGLTASFDIVETAPRLFAASVSFAGQTVNSEGSFTAKRLAKENVCRLAIPIVEQFDPNSTKRKESSDEGMPVDRITDDELNGSNWAGTLQNFTQGHKLPMPDFTEFRTPYVPHLFSCTVRLASSLDTNFFGSETTLYPTKSAAKKAAAREAVLWIRSQGFIFKEAQVTGGPSTPSMKRQTSLVATPTPTTPGAFTTGLTQNVLREVDMNKLAHLSLAQQVHEAVILMGFSQPEWRATPSGDGAFGASYVDMAAHFSILDVQKEPRLAGPICKVERVFGKKQAKEQCCERVLSFLKELKPQS</sequence>
<evidence type="ECO:0000256" key="1">
    <source>
        <dbReference type="PROSITE-ProRule" id="PRU00266"/>
    </source>
</evidence>
<evidence type="ECO:0000313" key="4">
    <source>
        <dbReference type="EMBL" id="TKA27479.1"/>
    </source>
</evidence>
<evidence type="ECO:0000256" key="2">
    <source>
        <dbReference type="SAM" id="MobiDB-lite"/>
    </source>
</evidence>
<dbReference type="AlphaFoldDB" id="A0A4V5N4F0"/>
<protein>
    <recommendedName>
        <fullName evidence="3">DRBM domain-containing protein</fullName>
    </recommendedName>
</protein>
<proteinExistence type="predicted"/>
<dbReference type="InterPro" id="IPR014720">
    <property type="entry name" value="dsRBD_dom"/>
</dbReference>
<dbReference type="PROSITE" id="PS50137">
    <property type="entry name" value="DS_RBD"/>
    <property type="match status" value="1"/>
</dbReference>
<feature type="domain" description="DRBM" evidence="3">
    <location>
        <begin position="106"/>
        <end position="171"/>
    </location>
</feature>
<feature type="region of interest" description="Disordered" evidence="2">
    <location>
        <begin position="1"/>
        <end position="22"/>
    </location>
</feature>
<feature type="compositionally biased region" description="Polar residues" evidence="2">
    <location>
        <begin position="9"/>
        <end position="21"/>
    </location>
</feature>
<dbReference type="Gene3D" id="3.30.160.20">
    <property type="match status" value="1"/>
</dbReference>
<keyword evidence="1" id="KW-0694">RNA-binding</keyword>
<name>A0A4V5N4F0_9PEZI</name>
<evidence type="ECO:0000313" key="5">
    <source>
        <dbReference type="Proteomes" id="UP000310066"/>
    </source>
</evidence>
<dbReference type="OrthoDB" id="5222339at2759"/>
<dbReference type="GO" id="GO:0003723">
    <property type="term" value="F:RNA binding"/>
    <property type="evidence" value="ECO:0007669"/>
    <property type="project" value="UniProtKB-UniRule"/>
</dbReference>
<reference evidence="4 5" key="1">
    <citation type="submission" date="2017-03" db="EMBL/GenBank/DDBJ databases">
        <title>Genomes of endolithic fungi from Antarctica.</title>
        <authorList>
            <person name="Coleine C."/>
            <person name="Masonjones S."/>
            <person name="Stajich J.E."/>
        </authorList>
    </citation>
    <scope>NUCLEOTIDE SEQUENCE [LARGE SCALE GENOMIC DNA]</scope>
    <source>
        <strain evidence="4 5">CCFEE 5311</strain>
    </source>
</reference>
<dbReference type="Proteomes" id="UP000310066">
    <property type="component" value="Unassembled WGS sequence"/>
</dbReference>
<comment type="caution">
    <text evidence="4">The sequence shown here is derived from an EMBL/GenBank/DDBJ whole genome shotgun (WGS) entry which is preliminary data.</text>
</comment>
<organism evidence="4 5">
    <name type="scientific">Friedmanniomyces endolithicus</name>
    <dbReference type="NCBI Taxonomy" id="329885"/>
    <lineage>
        <taxon>Eukaryota</taxon>
        <taxon>Fungi</taxon>
        <taxon>Dikarya</taxon>
        <taxon>Ascomycota</taxon>
        <taxon>Pezizomycotina</taxon>
        <taxon>Dothideomycetes</taxon>
        <taxon>Dothideomycetidae</taxon>
        <taxon>Mycosphaerellales</taxon>
        <taxon>Teratosphaeriaceae</taxon>
        <taxon>Friedmanniomyces</taxon>
    </lineage>
</organism>
<gene>
    <name evidence="4" type="ORF">B0A54_16795</name>
</gene>